<dbReference type="GO" id="GO:0007023">
    <property type="term" value="P:post-chaperonin tubulin folding pathway"/>
    <property type="evidence" value="ECO:0007669"/>
    <property type="project" value="UniProtKB-UniRule"/>
</dbReference>
<dbReference type="PANTHER" id="PTHR21500:SF0">
    <property type="entry name" value="TUBULIN-SPECIFIC CHAPERONE A"/>
    <property type="match status" value="1"/>
</dbReference>
<dbReference type="Pfam" id="PF02970">
    <property type="entry name" value="TBCA"/>
    <property type="match status" value="1"/>
</dbReference>
<gene>
    <name evidence="4" type="ORF">DRE_04195</name>
</gene>
<dbReference type="AlphaFoldDB" id="W7I2B6"/>
<organism evidence="4 5">
    <name type="scientific">Drechslerella stenobrocha 248</name>
    <dbReference type="NCBI Taxonomy" id="1043628"/>
    <lineage>
        <taxon>Eukaryota</taxon>
        <taxon>Fungi</taxon>
        <taxon>Dikarya</taxon>
        <taxon>Ascomycota</taxon>
        <taxon>Pezizomycotina</taxon>
        <taxon>Orbiliomycetes</taxon>
        <taxon>Orbiliales</taxon>
        <taxon>Orbiliaceae</taxon>
        <taxon>Drechslerella</taxon>
    </lineage>
</organism>
<accession>W7I2B6</accession>
<protein>
    <recommendedName>
        <fullName evidence="3">Tubulin-specific chaperone A</fullName>
    </recommendedName>
</protein>
<keyword evidence="3" id="KW-0206">Cytoskeleton</keyword>
<sequence>MPPPTPLKIKTSSVTRLIKEEHSYHKEIAAHRTKLQQMEANGEDVYEIKQRKMVLADTEQMIPELHRKLMHAVEALEIVLETVDEDTEEKQLAQQAVEEARKVYEGHTASAGDDLFPDA</sequence>
<evidence type="ECO:0000313" key="4">
    <source>
        <dbReference type="EMBL" id="EWC46472.1"/>
    </source>
</evidence>
<keyword evidence="2 3" id="KW-0143">Chaperone</keyword>
<dbReference type="InterPro" id="IPR036126">
    <property type="entry name" value="TBCA_sf"/>
</dbReference>
<dbReference type="Gene3D" id="1.20.58.90">
    <property type="match status" value="1"/>
</dbReference>
<proteinExistence type="inferred from homology"/>
<reference evidence="4 5" key="1">
    <citation type="submission" date="2013-05" db="EMBL/GenBank/DDBJ databases">
        <title>Drechslerella stenobrocha genome reveals carnivorous origination and mechanical trapping mechanism of predatory fungi.</title>
        <authorList>
            <person name="Liu X."/>
            <person name="Zhang W."/>
            <person name="Liu K."/>
        </authorList>
    </citation>
    <scope>NUCLEOTIDE SEQUENCE [LARGE SCALE GENOMIC DNA]</scope>
    <source>
        <strain evidence="4 5">248</strain>
    </source>
</reference>
<evidence type="ECO:0000256" key="1">
    <source>
        <dbReference type="ARBA" id="ARBA00006806"/>
    </source>
</evidence>
<dbReference type="InterPro" id="IPR004226">
    <property type="entry name" value="TBCA"/>
</dbReference>
<keyword evidence="5" id="KW-1185">Reference proteome</keyword>
<dbReference type="EMBL" id="KI966417">
    <property type="protein sequence ID" value="EWC46472.1"/>
    <property type="molecule type" value="Genomic_DNA"/>
</dbReference>
<dbReference type="GO" id="GO:0005829">
    <property type="term" value="C:cytosol"/>
    <property type="evidence" value="ECO:0007669"/>
    <property type="project" value="TreeGrafter"/>
</dbReference>
<evidence type="ECO:0000256" key="2">
    <source>
        <dbReference type="ARBA" id="ARBA00023186"/>
    </source>
</evidence>
<dbReference type="SUPFAM" id="SSF46988">
    <property type="entry name" value="Tubulin chaperone cofactor A"/>
    <property type="match status" value="1"/>
</dbReference>
<dbReference type="GO" id="GO:0048487">
    <property type="term" value="F:beta-tubulin binding"/>
    <property type="evidence" value="ECO:0007669"/>
    <property type="project" value="InterPro"/>
</dbReference>
<comment type="subunit">
    <text evidence="3">Supercomplex made of cofactors A to E. Cofactors A and D function by capturing and stabilizing tubulin in a quasi-native conformation. Cofactor E binds to the cofactor D-tubulin complex; interaction with cofactor C then causes the release of tubulin polypeptides that are committed to the native state.</text>
</comment>
<comment type="subcellular location">
    <subcellularLocation>
        <location evidence="3">Cytoplasm</location>
        <location evidence="3">Cytoskeleton</location>
    </subcellularLocation>
</comment>
<comment type="similarity">
    <text evidence="1 3">Belongs to the TBCA family.</text>
</comment>
<keyword evidence="3" id="KW-0963">Cytoplasm</keyword>
<evidence type="ECO:0000313" key="5">
    <source>
        <dbReference type="Proteomes" id="UP000024837"/>
    </source>
</evidence>
<evidence type="ECO:0000256" key="3">
    <source>
        <dbReference type="RuleBase" id="RU364030"/>
    </source>
</evidence>
<dbReference type="PANTHER" id="PTHR21500">
    <property type="entry name" value="TUBULIN-SPECIFIC CHAPERONE A"/>
    <property type="match status" value="1"/>
</dbReference>
<keyword evidence="3" id="KW-0493">Microtubule</keyword>
<name>W7I2B6_9PEZI</name>
<dbReference type="GO" id="GO:0005874">
    <property type="term" value="C:microtubule"/>
    <property type="evidence" value="ECO:0007669"/>
    <property type="project" value="UniProtKB-KW"/>
</dbReference>
<dbReference type="Proteomes" id="UP000024837">
    <property type="component" value="Unassembled WGS sequence"/>
</dbReference>
<dbReference type="OrthoDB" id="296187at2759"/>
<dbReference type="GO" id="GO:0007021">
    <property type="term" value="P:tubulin complex assembly"/>
    <property type="evidence" value="ECO:0007669"/>
    <property type="project" value="UniProtKB-UniRule"/>
</dbReference>
<dbReference type="HOGENOM" id="CLU_130569_0_1_1"/>